<comment type="subunit">
    <text evidence="5">V-ATPase is a heteromultimeric enzyme made up of two complexes: the ATP-hydrolytic V1 complex and the proton translocation V0 complex.</text>
</comment>
<dbReference type="InterPro" id="IPR016024">
    <property type="entry name" value="ARM-type_fold"/>
</dbReference>
<dbReference type="PANTHER" id="PTHR10698">
    <property type="entry name" value="V-TYPE PROTON ATPASE SUBUNIT H"/>
    <property type="match status" value="1"/>
</dbReference>
<dbReference type="GO" id="GO:0046961">
    <property type="term" value="F:proton-transporting ATPase activity, rotational mechanism"/>
    <property type="evidence" value="ECO:0007669"/>
    <property type="project" value="UniProtKB-UniRule"/>
</dbReference>
<gene>
    <name evidence="7" type="primary">VMA13</name>
    <name evidence="7" type="ORF">AWJ20_2918</name>
</gene>
<keyword evidence="3 5" id="KW-0375">Hydrogen ion transport</keyword>
<dbReference type="Proteomes" id="UP000189580">
    <property type="component" value="Chromosome b"/>
</dbReference>
<dbReference type="Gene3D" id="1.25.40.150">
    <property type="entry name" value="V-type ATPase, subunit H, C-terminal domain"/>
    <property type="match status" value="1"/>
</dbReference>
<organism evidence="7 8">
    <name type="scientific">Sugiyamaella lignohabitans</name>
    <dbReference type="NCBI Taxonomy" id="796027"/>
    <lineage>
        <taxon>Eukaryota</taxon>
        <taxon>Fungi</taxon>
        <taxon>Dikarya</taxon>
        <taxon>Ascomycota</taxon>
        <taxon>Saccharomycotina</taxon>
        <taxon>Dipodascomycetes</taxon>
        <taxon>Dipodascales</taxon>
        <taxon>Trichomonascaceae</taxon>
        <taxon>Sugiyamaella</taxon>
    </lineage>
</organism>
<evidence type="ECO:0000313" key="8">
    <source>
        <dbReference type="Proteomes" id="UP000189580"/>
    </source>
</evidence>
<name>A0A167FH48_9ASCO</name>
<dbReference type="PIRSF" id="PIRSF032184">
    <property type="entry name" value="ATPase_V1_H"/>
    <property type="match status" value="1"/>
</dbReference>
<dbReference type="GO" id="GO:0007035">
    <property type="term" value="P:vacuolar acidification"/>
    <property type="evidence" value="ECO:0007669"/>
    <property type="project" value="EnsemblFungi"/>
</dbReference>
<dbReference type="AlphaFoldDB" id="A0A167FH48"/>
<accession>A0A167FH48</accession>
<dbReference type="GO" id="GO:0000221">
    <property type="term" value="C:vacuolar proton-transporting V-type ATPase, V1 domain"/>
    <property type="evidence" value="ECO:0007669"/>
    <property type="project" value="UniProtKB-UniRule"/>
</dbReference>
<dbReference type="GeneID" id="30034882"/>
<dbReference type="EMBL" id="CP014503">
    <property type="protein sequence ID" value="ANB15291.1"/>
    <property type="molecule type" value="Genomic_DNA"/>
</dbReference>
<keyword evidence="8" id="KW-1185">Reference proteome</keyword>
<evidence type="ECO:0000256" key="2">
    <source>
        <dbReference type="ARBA" id="ARBA00022448"/>
    </source>
</evidence>
<dbReference type="GO" id="GO:0000329">
    <property type="term" value="C:fungal-type vacuole membrane"/>
    <property type="evidence" value="ECO:0007669"/>
    <property type="project" value="EnsemblFungi"/>
</dbReference>
<evidence type="ECO:0000256" key="3">
    <source>
        <dbReference type="ARBA" id="ARBA00022781"/>
    </source>
</evidence>
<dbReference type="Pfam" id="PF11698">
    <property type="entry name" value="V-ATPase_H_C"/>
    <property type="match status" value="1"/>
</dbReference>
<dbReference type="InterPro" id="IPR004908">
    <property type="entry name" value="ATPase_V1-cplx_hsu"/>
</dbReference>
<evidence type="ECO:0000256" key="5">
    <source>
        <dbReference type="PIRNR" id="PIRNR032184"/>
    </source>
</evidence>
<dbReference type="Pfam" id="PF03224">
    <property type="entry name" value="V-ATPase_H_N"/>
    <property type="match status" value="1"/>
</dbReference>
<evidence type="ECO:0000256" key="1">
    <source>
        <dbReference type="ARBA" id="ARBA00008613"/>
    </source>
</evidence>
<dbReference type="InterPro" id="IPR011987">
    <property type="entry name" value="ATPase_V1-cplx_hsu_C"/>
</dbReference>
<evidence type="ECO:0000256" key="4">
    <source>
        <dbReference type="ARBA" id="ARBA00023065"/>
    </source>
</evidence>
<dbReference type="OrthoDB" id="10263554at2759"/>
<evidence type="ECO:0000259" key="6">
    <source>
        <dbReference type="Pfam" id="PF11698"/>
    </source>
</evidence>
<dbReference type="PANTHER" id="PTHR10698:SF0">
    <property type="entry name" value="V-TYPE PROTON ATPASE SUBUNIT H"/>
    <property type="match status" value="1"/>
</dbReference>
<dbReference type="SUPFAM" id="SSF48371">
    <property type="entry name" value="ARM repeat"/>
    <property type="match status" value="1"/>
</dbReference>
<comment type="similarity">
    <text evidence="1 5">Belongs to the V-ATPase H subunit family.</text>
</comment>
<keyword evidence="4 5" id="KW-0406">Ion transport</keyword>
<sequence length="447" mass="50104">MGENFGSNKANVSLCYSSPISSQYLEEIQSNIRVRPIPWEGYVRANLITTEEASLIKTIEKLPKDKSVAIIAKDSDIYAAKLIGILSRITRDDVVKYILSLVGDFASDSPEFRESLLGLKDPQTFDVLTKLLDKPDEQTHLLSIKALITLIGQSSDDKSAVKLALAYISKKLASSPNANLQDIAVQAYSSLLQVKKFRPLFWESRNEIVPSLIKILNASQGNLQLQYYTLLVFWLVTFEKQPAADVVTEFDLVPTLLNITKNSVKEKIVRLAVATLVNTINNASKVSVPALLSHSCLELVKTLAERKWTDEELIEDLDFLKTTLQEAFDSMTTFDEYGSEIIGKNLKWSPPHRSETFWKENIGKFKEGDWKILKALSNIITSSQDPVTLAVGSNDVSRIISELPESLKVFEKLGTKVKIMELMNHPDSDVRYEALKATQTFIAHSFK</sequence>
<dbReference type="KEGG" id="slb:AWJ20_2918"/>
<keyword evidence="2 5" id="KW-0813">Transport</keyword>
<dbReference type="Gene3D" id="1.25.10.10">
    <property type="entry name" value="Leucine-rich Repeat Variant"/>
    <property type="match status" value="1"/>
</dbReference>
<proteinExistence type="inferred from homology"/>
<feature type="domain" description="ATPase V1 complex subunit H C-terminal" evidence="6">
    <location>
        <begin position="331"/>
        <end position="446"/>
    </location>
</feature>
<reference evidence="7 8" key="1">
    <citation type="submission" date="2016-02" db="EMBL/GenBank/DDBJ databases">
        <title>Complete genome sequence and transcriptome regulation of the pentose utilising yeast Sugiyamaella lignohabitans.</title>
        <authorList>
            <person name="Bellasio M."/>
            <person name="Peymann A."/>
            <person name="Valli M."/>
            <person name="Sipitzky M."/>
            <person name="Graf A."/>
            <person name="Sauer M."/>
            <person name="Marx H."/>
            <person name="Mattanovich D."/>
        </authorList>
    </citation>
    <scope>NUCLEOTIDE SEQUENCE [LARGE SCALE GENOMIC DNA]</scope>
    <source>
        <strain evidence="7 8">CBS 10342</strain>
    </source>
</reference>
<comment type="function">
    <text evidence="5">Subunit of the V1 complex of vacuolar(H+)-ATPase (V-ATPase), a multisubunit enzyme composed of a peripheral complex (V1) that hydrolyzes ATP and a membrane integral complex (V0) that translocates protons. V-ATPase is responsible for acidifying and maintaining the pH of intracellular compartments.</text>
</comment>
<dbReference type="InterPro" id="IPR038497">
    <property type="entry name" value="ATPase_V1-cplx_hsu_C_sf"/>
</dbReference>
<dbReference type="InterPro" id="IPR011989">
    <property type="entry name" value="ARM-like"/>
</dbReference>
<dbReference type="RefSeq" id="XP_018737768.1">
    <property type="nucleotide sequence ID" value="XM_018879895.1"/>
</dbReference>
<protein>
    <recommendedName>
        <fullName evidence="5">V-type proton ATPase subunit H</fullName>
    </recommendedName>
</protein>
<evidence type="ECO:0000313" key="7">
    <source>
        <dbReference type="EMBL" id="ANB15291.1"/>
    </source>
</evidence>